<accession>A0A0J0XI83</accession>
<name>A0A0J0XI83_9TREE</name>
<evidence type="ECO:0000256" key="2">
    <source>
        <dbReference type="ARBA" id="ARBA00005594"/>
    </source>
</evidence>
<dbReference type="STRING" id="879819.A0A0J0XI83"/>
<dbReference type="AlphaFoldDB" id="A0A0J0XI83"/>
<sequence>MMRPRISRARLALPPHGRRTLASAPKKHDELGNYLGLFLPFLELQATAAPTTPIYLSVVGLHSITLPQTPAALVSDRRNMLAALLACGVDPARTTLYMQEQVPQHAELAWYFNTISSVGRLQRMTTWKSRLAVSRNANSEDEVSEADLRLGLFAYPVLQAADIALYKTTLVPVGEDQTQHLELARDTNEAFNRLFGDVFPIPDVQIVPQKRILSLKNPREKMSKSAANPLSRISIVDSSKDIEKKIKGAVTDAEPVITYDPAGRPGVANLLTIWSALDEAGRSPAQLADMAAAEGWGAGKLKGAVADVVVHRLAPVRDEYARIVADPGYIRDVAARGADRARETAEKTMVEVRKVVGLGEI</sequence>
<keyword evidence="8 10" id="KW-0030">Aminoacyl-tRNA synthetase</keyword>
<evidence type="ECO:0000256" key="4">
    <source>
        <dbReference type="ARBA" id="ARBA00022598"/>
    </source>
</evidence>
<dbReference type="GO" id="GO:0070183">
    <property type="term" value="P:mitochondrial tryptophanyl-tRNA aminoacylation"/>
    <property type="evidence" value="ECO:0007669"/>
    <property type="project" value="TreeGrafter"/>
</dbReference>
<dbReference type="Proteomes" id="UP000053611">
    <property type="component" value="Unassembled WGS sequence"/>
</dbReference>
<keyword evidence="4 10" id="KW-0436">Ligase</keyword>
<dbReference type="PANTHER" id="PTHR43766:SF1">
    <property type="entry name" value="TRYPTOPHAN--TRNA LIGASE, MITOCHONDRIAL"/>
    <property type="match status" value="1"/>
</dbReference>
<dbReference type="InterPro" id="IPR002305">
    <property type="entry name" value="aa-tRNA-synth_Ic"/>
</dbReference>
<evidence type="ECO:0000256" key="7">
    <source>
        <dbReference type="ARBA" id="ARBA00022917"/>
    </source>
</evidence>
<comment type="similarity">
    <text evidence="2 10">Belongs to the class-I aminoacyl-tRNA synthetase family.</text>
</comment>
<proteinExistence type="inferred from homology"/>
<dbReference type="GO" id="GO:0016740">
    <property type="term" value="F:transferase activity"/>
    <property type="evidence" value="ECO:0007669"/>
    <property type="project" value="UniProtKB-KW"/>
</dbReference>
<dbReference type="PANTHER" id="PTHR43766">
    <property type="entry name" value="TRYPTOPHAN--TRNA LIGASE, MITOCHONDRIAL"/>
    <property type="match status" value="1"/>
</dbReference>
<dbReference type="InterPro" id="IPR002306">
    <property type="entry name" value="Trp-tRNA-ligase"/>
</dbReference>
<gene>
    <name evidence="11" type="ORF">CC85DRAFT_297287</name>
</gene>
<dbReference type="RefSeq" id="XP_018277331.1">
    <property type="nucleotide sequence ID" value="XM_018425008.1"/>
</dbReference>
<dbReference type="EMBL" id="KQ087227">
    <property type="protein sequence ID" value="KLT40840.1"/>
    <property type="molecule type" value="Genomic_DNA"/>
</dbReference>
<evidence type="ECO:0000256" key="3">
    <source>
        <dbReference type="ARBA" id="ARBA00013161"/>
    </source>
</evidence>
<dbReference type="GO" id="GO:0005524">
    <property type="term" value="F:ATP binding"/>
    <property type="evidence" value="ECO:0007669"/>
    <property type="project" value="UniProtKB-KW"/>
</dbReference>
<dbReference type="GO" id="GO:0004830">
    <property type="term" value="F:tryptophan-tRNA ligase activity"/>
    <property type="evidence" value="ECO:0007669"/>
    <property type="project" value="UniProtKB-EC"/>
</dbReference>
<dbReference type="FunFam" id="1.10.240.10:FF:000002">
    <property type="entry name" value="Tryptophan--tRNA ligase"/>
    <property type="match status" value="1"/>
</dbReference>
<evidence type="ECO:0000256" key="5">
    <source>
        <dbReference type="ARBA" id="ARBA00022741"/>
    </source>
</evidence>
<evidence type="ECO:0000256" key="1">
    <source>
        <dbReference type="ARBA" id="ARBA00004173"/>
    </source>
</evidence>
<keyword evidence="7 10" id="KW-0648">Protein biosynthesis</keyword>
<dbReference type="NCBIfam" id="TIGR00233">
    <property type="entry name" value="trpS"/>
    <property type="match status" value="1"/>
</dbReference>
<organism evidence="11 12">
    <name type="scientific">Cutaneotrichosporon oleaginosum</name>
    <dbReference type="NCBI Taxonomy" id="879819"/>
    <lineage>
        <taxon>Eukaryota</taxon>
        <taxon>Fungi</taxon>
        <taxon>Dikarya</taxon>
        <taxon>Basidiomycota</taxon>
        <taxon>Agaricomycotina</taxon>
        <taxon>Tremellomycetes</taxon>
        <taxon>Trichosporonales</taxon>
        <taxon>Trichosporonaceae</taxon>
        <taxon>Cutaneotrichosporon</taxon>
    </lineage>
</organism>
<evidence type="ECO:0000256" key="6">
    <source>
        <dbReference type="ARBA" id="ARBA00022840"/>
    </source>
</evidence>
<keyword evidence="12" id="KW-1185">Reference proteome</keyword>
<dbReference type="Gene3D" id="1.10.240.10">
    <property type="entry name" value="Tyrosyl-Transfer RNA Synthetase"/>
    <property type="match status" value="1"/>
</dbReference>
<evidence type="ECO:0000256" key="8">
    <source>
        <dbReference type="ARBA" id="ARBA00023146"/>
    </source>
</evidence>
<keyword evidence="6 10" id="KW-0067">ATP-binding</keyword>
<evidence type="ECO:0000256" key="9">
    <source>
        <dbReference type="ARBA" id="ARBA00030268"/>
    </source>
</evidence>
<dbReference type="InterPro" id="IPR050203">
    <property type="entry name" value="Trp-tRNA_synthetase"/>
</dbReference>
<evidence type="ECO:0000313" key="11">
    <source>
        <dbReference type="EMBL" id="KLT40840.1"/>
    </source>
</evidence>
<dbReference type="PRINTS" id="PR01039">
    <property type="entry name" value="TRNASYNTHTRP"/>
</dbReference>
<dbReference type="Gene3D" id="3.40.50.620">
    <property type="entry name" value="HUPs"/>
    <property type="match status" value="1"/>
</dbReference>
<comment type="subcellular location">
    <subcellularLocation>
        <location evidence="1">Mitochondrion</location>
    </subcellularLocation>
</comment>
<dbReference type="InterPro" id="IPR014729">
    <property type="entry name" value="Rossmann-like_a/b/a_fold"/>
</dbReference>
<evidence type="ECO:0000313" key="12">
    <source>
        <dbReference type="Proteomes" id="UP000053611"/>
    </source>
</evidence>
<dbReference type="GO" id="GO:0005759">
    <property type="term" value="C:mitochondrial matrix"/>
    <property type="evidence" value="ECO:0007669"/>
    <property type="project" value="TreeGrafter"/>
</dbReference>
<evidence type="ECO:0000256" key="10">
    <source>
        <dbReference type="RuleBase" id="RU363036"/>
    </source>
</evidence>
<dbReference type="Pfam" id="PF00579">
    <property type="entry name" value="tRNA-synt_1b"/>
    <property type="match status" value="1"/>
</dbReference>
<dbReference type="CDD" id="cd00806">
    <property type="entry name" value="TrpRS_core"/>
    <property type="match status" value="1"/>
</dbReference>
<reference evidence="11 12" key="1">
    <citation type="submission" date="2015-03" db="EMBL/GenBank/DDBJ databases">
        <title>Genomics and transcriptomics of the oil-accumulating basidiomycete yeast T. oleaginosus allow insights into substrate utilization and the diverse evolutionary trajectories of mating systems in fungi.</title>
        <authorList>
            <consortium name="DOE Joint Genome Institute"/>
            <person name="Kourist R."/>
            <person name="Kracht O."/>
            <person name="Bracharz F."/>
            <person name="Lipzen A."/>
            <person name="Nolan M."/>
            <person name="Ohm R."/>
            <person name="Grigoriev I."/>
            <person name="Sun S."/>
            <person name="Heitman J."/>
            <person name="Bruck T."/>
            <person name="Nowrousian M."/>
        </authorList>
    </citation>
    <scope>NUCLEOTIDE SEQUENCE [LARGE SCALE GENOMIC DNA]</scope>
    <source>
        <strain evidence="11 12">IBC0246</strain>
    </source>
</reference>
<dbReference type="SUPFAM" id="SSF52374">
    <property type="entry name" value="Nucleotidylyl transferase"/>
    <property type="match status" value="1"/>
</dbReference>
<keyword evidence="5 10" id="KW-0547">Nucleotide-binding</keyword>
<dbReference type="GeneID" id="28985611"/>
<protein>
    <recommendedName>
        <fullName evidence="3">tryptophan--tRNA ligase</fullName>
        <ecNumber evidence="3">6.1.1.2</ecNumber>
    </recommendedName>
    <alternativeName>
        <fullName evidence="9">Tryptophanyl-tRNA synthetase</fullName>
    </alternativeName>
</protein>
<dbReference type="OrthoDB" id="15808at2759"/>
<dbReference type="EC" id="6.1.1.2" evidence="3"/>
<keyword evidence="11" id="KW-0808">Transferase</keyword>